<dbReference type="OrthoDB" id="5622706at2"/>
<keyword evidence="1" id="KW-0732">Signal</keyword>
<organism evidence="2 3">
    <name type="scientific">Izhakiella australiensis</name>
    <dbReference type="NCBI Taxonomy" id="1926881"/>
    <lineage>
        <taxon>Bacteria</taxon>
        <taxon>Pseudomonadati</taxon>
        <taxon>Pseudomonadota</taxon>
        <taxon>Gammaproteobacteria</taxon>
        <taxon>Enterobacterales</taxon>
        <taxon>Erwiniaceae</taxon>
        <taxon>Izhakiella</taxon>
    </lineage>
</organism>
<comment type="caution">
    <text evidence="2">The sequence shown here is derived from an EMBL/GenBank/DDBJ whole genome shotgun (WGS) entry which is preliminary data.</text>
</comment>
<dbReference type="RefSeq" id="WP_078003598.1">
    <property type="nucleotide sequence ID" value="NZ_MRUL01000011.1"/>
</dbReference>
<dbReference type="Pfam" id="PF06572">
    <property type="entry name" value="DUF1131"/>
    <property type="match status" value="1"/>
</dbReference>
<keyword evidence="2" id="KW-0449">Lipoprotein</keyword>
<proteinExistence type="predicted"/>
<dbReference type="NCBIfam" id="NF007990">
    <property type="entry name" value="PRK10718.1"/>
    <property type="match status" value="1"/>
</dbReference>
<reference evidence="2 3" key="1">
    <citation type="submission" date="2016-12" db="EMBL/GenBank/DDBJ databases">
        <title>Izhakiella australiana sp. nov. of genus Izhakiella isolated from Australian desert.</title>
        <authorList>
            <person name="Ji M."/>
        </authorList>
    </citation>
    <scope>NUCLEOTIDE SEQUENCE [LARGE SCALE GENOMIC DNA]</scope>
    <source>
        <strain evidence="2 3">D4N98</strain>
    </source>
</reference>
<accession>A0A1S8YIY9</accession>
<dbReference type="InterPro" id="IPR010938">
    <property type="entry name" value="DUF1131"/>
</dbReference>
<gene>
    <name evidence="2" type="ORF">BTJ39_15495</name>
</gene>
<dbReference type="InterPro" id="IPR038714">
    <property type="entry name" value="YfeY-like_sf"/>
</dbReference>
<feature type="signal peptide" evidence="1">
    <location>
        <begin position="1"/>
        <end position="21"/>
    </location>
</feature>
<dbReference type="PROSITE" id="PS51257">
    <property type="entry name" value="PROKAR_LIPOPROTEIN"/>
    <property type="match status" value="1"/>
</dbReference>
<name>A0A1S8YIY9_9GAMM</name>
<dbReference type="Gene3D" id="2.60.460.10">
    <property type="entry name" value="protein yfey like domain"/>
    <property type="match status" value="1"/>
</dbReference>
<evidence type="ECO:0000256" key="1">
    <source>
        <dbReference type="SAM" id="SignalP"/>
    </source>
</evidence>
<protein>
    <submittedName>
        <fullName evidence="2">RpoE-regulated lipoprotein</fullName>
    </submittedName>
</protein>
<dbReference type="STRING" id="1926881.BTJ39_15495"/>
<keyword evidence="3" id="KW-1185">Reference proteome</keyword>
<evidence type="ECO:0000313" key="2">
    <source>
        <dbReference type="EMBL" id="OON39049.1"/>
    </source>
</evidence>
<evidence type="ECO:0000313" key="3">
    <source>
        <dbReference type="Proteomes" id="UP000190667"/>
    </source>
</evidence>
<dbReference type="AlphaFoldDB" id="A0A1S8YIY9"/>
<dbReference type="Proteomes" id="UP000190667">
    <property type="component" value="Unassembled WGS sequence"/>
</dbReference>
<sequence>MKSVSLASVCAAILLAGCAGSGTSTPAADSASWYNPLSWHWSALNPVSWFGSTPEVTEQGVGKITAATPMTEAAISKSLGGDYHLRKGMRGDGGKVSTFWQALSDGKVKMEISGQSSVSRVVVMDDKVSGPGGVKLGVPFSTLYSEAFGACKLAGDREGSDVRCQAPGSQHIWYQFTGEWHGPEGLMPDNATLKKWRLNKIIWQS</sequence>
<dbReference type="EMBL" id="MRUL01000011">
    <property type="protein sequence ID" value="OON39049.1"/>
    <property type="molecule type" value="Genomic_DNA"/>
</dbReference>
<feature type="chain" id="PRO_5013068921" evidence="1">
    <location>
        <begin position="22"/>
        <end position="205"/>
    </location>
</feature>